<dbReference type="EMBL" id="JBGGTQ010000014">
    <property type="protein sequence ID" value="MEZ0494612.1"/>
    <property type="molecule type" value="Genomic_DNA"/>
</dbReference>
<keyword evidence="4" id="KW-0547">Nucleotide-binding</keyword>
<dbReference type="Pfam" id="PF12802">
    <property type="entry name" value="MarR_2"/>
    <property type="match status" value="1"/>
</dbReference>
<feature type="compositionally biased region" description="Basic residues" evidence="1">
    <location>
        <begin position="475"/>
        <end position="485"/>
    </location>
</feature>
<reference evidence="4 5" key="1">
    <citation type="submission" date="2024-07" db="EMBL/GenBank/DDBJ databases">
        <authorList>
            <person name="Thanompreechachai J."/>
            <person name="Duangmal K."/>
        </authorList>
    </citation>
    <scope>NUCLEOTIDE SEQUENCE [LARGE SCALE GENOMIC DNA]</scope>
    <source>
        <strain evidence="4 5">TBRC 1896</strain>
    </source>
</reference>
<keyword evidence="5" id="KW-1185">Reference proteome</keyword>
<dbReference type="GO" id="GO:0005524">
    <property type="term" value="F:ATP binding"/>
    <property type="evidence" value="ECO:0007669"/>
    <property type="project" value="UniProtKB-KW"/>
</dbReference>
<accession>A0ABV4I7G0</accession>
<dbReference type="InterPro" id="IPR000835">
    <property type="entry name" value="HTH_MarR-typ"/>
</dbReference>
<dbReference type="SUPFAM" id="SSF46785">
    <property type="entry name" value="Winged helix' DNA-binding domain"/>
    <property type="match status" value="1"/>
</dbReference>
<dbReference type="InterPro" id="IPR036388">
    <property type="entry name" value="WH-like_DNA-bd_sf"/>
</dbReference>
<evidence type="ECO:0000256" key="1">
    <source>
        <dbReference type="SAM" id="MobiDB-lite"/>
    </source>
</evidence>
<evidence type="ECO:0000313" key="5">
    <source>
        <dbReference type="Proteomes" id="UP001566476"/>
    </source>
</evidence>
<name>A0ABV4I7G0_9ACTN</name>
<dbReference type="RefSeq" id="WP_370720843.1">
    <property type="nucleotide sequence ID" value="NZ_JBGGTQ010000014.1"/>
</dbReference>
<dbReference type="PANTHER" id="PTHR30595:SF6">
    <property type="entry name" value="SCHLAFEN ALBA-2 DOMAIN-CONTAINING PROTEIN"/>
    <property type="match status" value="1"/>
</dbReference>
<dbReference type="InterPro" id="IPR036390">
    <property type="entry name" value="WH_DNA-bd_sf"/>
</dbReference>
<comment type="caution">
    <text evidence="4">The sequence shown here is derived from an EMBL/GenBank/DDBJ whole genome shotgun (WGS) entry which is preliminary data.</text>
</comment>
<feature type="domain" description="Schlafen AlbA-2" evidence="2">
    <location>
        <begin position="12"/>
        <end position="104"/>
    </location>
</feature>
<dbReference type="Pfam" id="PF04326">
    <property type="entry name" value="SLFN_AlbA_2"/>
    <property type="match status" value="1"/>
</dbReference>
<dbReference type="Pfam" id="PF13749">
    <property type="entry name" value="HATPase_c_4"/>
    <property type="match status" value="1"/>
</dbReference>
<dbReference type="InterPro" id="IPR007421">
    <property type="entry name" value="Schlafen_AlbA_2_dom"/>
</dbReference>
<gene>
    <name evidence="4" type="ORF">AB2L28_20430</name>
</gene>
<proteinExistence type="predicted"/>
<dbReference type="Gene3D" id="3.30.565.60">
    <property type="match status" value="1"/>
</dbReference>
<dbReference type="Gene3D" id="1.10.10.10">
    <property type="entry name" value="Winged helix-like DNA-binding domain superfamily/Winged helix DNA-binding domain"/>
    <property type="match status" value="1"/>
</dbReference>
<evidence type="ECO:0000259" key="2">
    <source>
        <dbReference type="Pfam" id="PF04326"/>
    </source>
</evidence>
<dbReference type="Proteomes" id="UP001566476">
    <property type="component" value="Unassembled WGS sequence"/>
</dbReference>
<evidence type="ECO:0000259" key="3">
    <source>
        <dbReference type="Pfam" id="PF12802"/>
    </source>
</evidence>
<evidence type="ECO:0000313" key="4">
    <source>
        <dbReference type="EMBL" id="MEZ0494612.1"/>
    </source>
</evidence>
<dbReference type="InterPro" id="IPR038475">
    <property type="entry name" value="RecG_C_sf"/>
</dbReference>
<organism evidence="4 5">
    <name type="scientific">Kineococcus mangrovi</name>
    <dbReference type="NCBI Taxonomy" id="1660183"/>
    <lineage>
        <taxon>Bacteria</taxon>
        <taxon>Bacillati</taxon>
        <taxon>Actinomycetota</taxon>
        <taxon>Actinomycetes</taxon>
        <taxon>Kineosporiales</taxon>
        <taxon>Kineosporiaceae</taxon>
        <taxon>Kineococcus</taxon>
    </lineage>
</organism>
<protein>
    <submittedName>
        <fullName evidence="4">ATP-binding protein</fullName>
    </submittedName>
</protein>
<dbReference type="Gene3D" id="3.30.950.30">
    <property type="entry name" value="Schlafen, AAA domain"/>
    <property type="match status" value="1"/>
</dbReference>
<sequence>MEALRRHGETVDLEAKAAAGGLPKSLPPTLSAFANGRGGHVVLGVDESFDFAPASGFDAARTARLLDEVAARELSPPLRLDIRIDEVDGAQVVVAKVPELTAAAKPCFVVSRGERSGSFTRSHEGDRVLTDYESRLLRDNRGQPRHDVAPTDAGLTDLDDGAVQDLLRRVRRRQPRIFRNAPDEQVLRQLNVLVPANGQLAVSLAGLITLGIYPQQFLPQVYVSFVNVPGTTKGDGPAGGPRFLDSQTLTGPLPTVVEDTVAAVLRNSAVAAQVEGVGRTDRYEFPPEVVREAVVNALMHRDYGPHGLGTQVQVEMYPDRLDVLSPGGLFGPVTSEDLGELSSSRNSRLALLLADVALPGTDRVVCENRGSGIGVMRTVMAREGRPAPEFNASLVRFRTTLRRGRITGVRPAPSTTSSPVKGERLGTLVALLSDGAEHHAGDLADALGIGRAMVNRYLNELIDEGTVEPTAPPRDRRRRYRLVRR</sequence>
<keyword evidence="4" id="KW-0067">ATP-binding</keyword>
<dbReference type="PANTHER" id="PTHR30595">
    <property type="entry name" value="GLPR-RELATED TRANSCRIPTIONAL REPRESSOR"/>
    <property type="match status" value="1"/>
</dbReference>
<feature type="region of interest" description="Disordered" evidence="1">
    <location>
        <begin position="466"/>
        <end position="485"/>
    </location>
</feature>
<feature type="domain" description="HTH marR-type" evidence="3">
    <location>
        <begin position="425"/>
        <end position="478"/>
    </location>
</feature>
<dbReference type="InterPro" id="IPR038461">
    <property type="entry name" value="Schlafen_AlbA_2_dom_sf"/>
</dbReference>